<gene>
    <name evidence="1" type="ORF">FBU59_005752</name>
</gene>
<comment type="caution">
    <text evidence="1">The sequence shown here is derived from an EMBL/GenBank/DDBJ whole genome shotgun (WGS) entry which is preliminary data.</text>
</comment>
<sequence>PAPFGDVSTNNPFRQSMFPQSDAQAQAITNQMAQMSFQQQQQQQPMPNAASTISGMPSQLQQQPPQQQQQQMSYNPFTQRQTMFITDQNTHQHGAIPDFSSPFGNSTNASVPVGGMQASNSFFASTTTTTSAASPFGNMGGIAMTQQQQQQQQSIPASSAAQLQNHINNGNFADFDFFK</sequence>
<keyword evidence="2" id="KW-1185">Reference proteome</keyword>
<proteinExistence type="predicted"/>
<dbReference type="EMBL" id="JANBPW010004719">
    <property type="protein sequence ID" value="KAJ1934269.1"/>
    <property type="molecule type" value="Genomic_DNA"/>
</dbReference>
<name>A0ACC1J1W9_9FUNG</name>
<evidence type="ECO:0000313" key="1">
    <source>
        <dbReference type="EMBL" id="KAJ1934269.1"/>
    </source>
</evidence>
<evidence type="ECO:0000313" key="2">
    <source>
        <dbReference type="Proteomes" id="UP001150603"/>
    </source>
</evidence>
<reference evidence="1" key="1">
    <citation type="submission" date="2022-07" db="EMBL/GenBank/DDBJ databases">
        <title>Phylogenomic reconstructions and comparative analyses of Kickxellomycotina fungi.</title>
        <authorList>
            <person name="Reynolds N.K."/>
            <person name="Stajich J.E."/>
            <person name="Barry K."/>
            <person name="Grigoriev I.V."/>
            <person name="Crous P."/>
            <person name="Smith M.E."/>
        </authorList>
    </citation>
    <scope>NUCLEOTIDE SEQUENCE</scope>
    <source>
        <strain evidence="1">NRRL 5244</strain>
    </source>
</reference>
<accession>A0ACC1J1W9</accession>
<feature type="non-terminal residue" evidence="1">
    <location>
        <position position="1"/>
    </location>
</feature>
<organism evidence="1 2">
    <name type="scientific">Linderina macrospora</name>
    <dbReference type="NCBI Taxonomy" id="4868"/>
    <lineage>
        <taxon>Eukaryota</taxon>
        <taxon>Fungi</taxon>
        <taxon>Fungi incertae sedis</taxon>
        <taxon>Zoopagomycota</taxon>
        <taxon>Kickxellomycotina</taxon>
        <taxon>Kickxellomycetes</taxon>
        <taxon>Kickxellales</taxon>
        <taxon>Kickxellaceae</taxon>
        <taxon>Linderina</taxon>
    </lineage>
</organism>
<dbReference type="Proteomes" id="UP001150603">
    <property type="component" value="Unassembled WGS sequence"/>
</dbReference>
<protein>
    <submittedName>
        <fullName evidence="1">Uncharacterized protein</fullName>
    </submittedName>
</protein>